<accession>A0A1Y2JXX9</accession>
<evidence type="ECO:0000313" key="1">
    <source>
        <dbReference type="EMBL" id="OSJ36443.1"/>
    </source>
</evidence>
<dbReference type="Proteomes" id="UP000193335">
    <property type="component" value="Unassembled WGS sequence"/>
</dbReference>
<name>A0A1Y2JXX9_BRAJP</name>
<evidence type="ECO:0000313" key="2">
    <source>
        <dbReference type="Proteomes" id="UP000193335"/>
    </source>
</evidence>
<dbReference type="AlphaFoldDB" id="A0A1Y2JXX9"/>
<organism evidence="1 2">
    <name type="scientific">Bradyrhizobium japonicum</name>
    <dbReference type="NCBI Taxonomy" id="375"/>
    <lineage>
        <taxon>Bacteria</taxon>
        <taxon>Pseudomonadati</taxon>
        <taxon>Pseudomonadota</taxon>
        <taxon>Alphaproteobacteria</taxon>
        <taxon>Hyphomicrobiales</taxon>
        <taxon>Nitrobacteraceae</taxon>
        <taxon>Bradyrhizobium</taxon>
    </lineage>
</organism>
<reference evidence="1 2" key="1">
    <citation type="submission" date="2017-03" db="EMBL/GenBank/DDBJ databases">
        <title>Whole genome sequences of fourteen strains of Bradyrhizobium canariense and one strain of Bradyrhizobium japonicum isolated from Lupinus (Papilionoideae: Genisteae) species in Algeria.</title>
        <authorList>
            <person name="Crovadore J."/>
            <person name="Chekireb D."/>
            <person name="Brachmann A."/>
            <person name="Chablais R."/>
            <person name="Cochard B."/>
            <person name="Lefort F."/>
        </authorList>
    </citation>
    <scope>NUCLEOTIDE SEQUENCE [LARGE SCALE GENOMIC DNA]</scope>
    <source>
        <strain evidence="1 2">UBMA197</strain>
    </source>
</reference>
<protein>
    <submittedName>
        <fullName evidence="1">Uncharacterized protein</fullName>
    </submittedName>
</protein>
<gene>
    <name evidence="1" type="ORF">BSZ19_04130</name>
</gene>
<dbReference type="EMBL" id="NAFL01000193">
    <property type="protein sequence ID" value="OSJ36443.1"/>
    <property type="molecule type" value="Genomic_DNA"/>
</dbReference>
<sequence>MTDVAQLIPGRFYWVLVRSSTKHPEWQAARFAGATCQGDGAKWDFIGFNSDVGHLFVEVVDIGSEILSV</sequence>
<proteinExistence type="predicted"/>
<dbReference type="RefSeq" id="WP_085398609.1">
    <property type="nucleotide sequence ID" value="NZ_NAFL01000193.1"/>
</dbReference>
<comment type="caution">
    <text evidence="1">The sequence shown here is derived from an EMBL/GenBank/DDBJ whole genome shotgun (WGS) entry which is preliminary data.</text>
</comment>